<dbReference type="AlphaFoldDB" id="A0A0F9PI20"/>
<organism evidence="1">
    <name type="scientific">marine sediment metagenome</name>
    <dbReference type="NCBI Taxonomy" id="412755"/>
    <lineage>
        <taxon>unclassified sequences</taxon>
        <taxon>metagenomes</taxon>
        <taxon>ecological metagenomes</taxon>
    </lineage>
</organism>
<protein>
    <submittedName>
        <fullName evidence="1">Uncharacterized protein</fullName>
    </submittedName>
</protein>
<gene>
    <name evidence="1" type="ORF">LCGC14_1135430</name>
</gene>
<dbReference type="EMBL" id="LAZR01005348">
    <property type="protein sequence ID" value="KKN00676.1"/>
    <property type="molecule type" value="Genomic_DNA"/>
</dbReference>
<reference evidence="1" key="1">
    <citation type="journal article" date="2015" name="Nature">
        <title>Complex archaea that bridge the gap between prokaryotes and eukaryotes.</title>
        <authorList>
            <person name="Spang A."/>
            <person name="Saw J.H."/>
            <person name="Jorgensen S.L."/>
            <person name="Zaremba-Niedzwiedzka K."/>
            <person name="Martijn J."/>
            <person name="Lind A.E."/>
            <person name="van Eijk R."/>
            <person name="Schleper C."/>
            <person name="Guy L."/>
            <person name="Ettema T.J."/>
        </authorList>
    </citation>
    <scope>NUCLEOTIDE SEQUENCE</scope>
</reference>
<accession>A0A0F9PI20</accession>
<sequence>MGIEDVFNIFGGGGGGGGGDGGFSLYLEELKKEQARMEDLEGRELEQAETSADLRRGEYLDRTGFAGLVNVGESVQRSDATLAAQVAGLAEDDPARVAYEDALAAEREDRTSQTRLISGEQYRAEDAMAALEARLEEGLLKNQPGTLRSDYGKFIEKYEWYDDDFLADLAAREKANEEKSAGEVTDRVGHNKRRWDRVRRKLRSPF</sequence>
<proteinExistence type="predicted"/>
<name>A0A0F9PI20_9ZZZZ</name>
<evidence type="ECO:0000313" key="1">
    <source>
        <dbReference type="EMBL" id="KKN00676.1"/>
    </source>
</evidence>
<comment type="caution">
    <text evidence="1">The sequence shown here is derived from an EMBL/GenBank/DDBJ whole genome shotgun (WGS) entry which is preliminary data.</text>
</comment>